<gene>
    <name evidence="1" type="ORF">Pint_35742</name>
</gene>
<evidence type="ECO:0000313" key="1">
    <source>
        <dbReference type="EMBL" id="KAJ0028014.1"/>
    </source>
</evidence>
<accession>A0ACC0Y2Y5</accession>
<name>A0ACC0Y2Y5_9ROSI</name>
<reference evidence="2" key="1">
    <citation type="journal article" date="2023" name="G3 (Bethesda)">
        <title>Genome assembly and association tests identify interacting loci associated with vigor, precocity, and sex in interspecific pistachio rootstocks.</title>
        <authorList>
            <person name="Palmer W."/>
            <person name="Jacygrad E."/>
            <person name="Sagayaradj S."/>
            <person name="Cavanaugh K."/>
            <person name="Han R."/>
            <person name="Bertier L."/>
            <person name="Beede B."/>
            <person name="Kafkas S."/>
            <person name="Golino D."/>
            <person name="Preece J."/>
            <person name="Michelmore R."/>
        </authorList>
    </citation>
    <scope>NUCLEOTIDE SEQUENCE [LARGE SCALE GENOMIC DNA]</scope>
</reference>
<organism evidence="1 2">
    <name type="scientific">Pistacia integerrima</name>
    <dbReference type="NCBI Taxonomy" id="434235"/>
    <lineage>
        <taxon>Eukaryota</taxon>
        <taxon>Viridiplantae</taxon>
        <taxon>Streptophyta</taxon>
        <taxon>Embryophyta</taxon>
        <taxon>Tracheophyta</taxon>
        <taxon>Spermatophyta</taxon>
        <taxon>Magnoliopsida</taxon>
        <taxon>eudicotyledons</taxon>
        <taxon>Gunneridae</taxon>
        <taxon>Pentapetalae</taxon>
        <taxon>rosids</taxon>
        <taxon>malvids</taxon>
        <taxon>Sapindales</taxon>
        <taxon>Anacardiaceae</taxon>
        <taxon>Pistacia</taxon>
    </lineage>
</organism>
<keyword evidence="2" id="KW-1185">Reference proteome</keyword>
<proteinExistence type="predicted"/>
<protein>
    <submittedName>
        <fullName evidence="1">Uncharacterized protein</fullName>
    </submittedName>
</protein>
<evidence type="ECO:0000313" key="2">
    <source>
        <dbReference type="Proteomes" id="UP001163603"/>
    </source>
</evidence>
<dbReference type="Proteomes" id="UP001163603">
    <property type="component" value="Chromosome 9"/>
</dbReference>
<comment type="caution">
    <text evidence="1">The sequence shown here is derived from an EMBL/GenBank/DDBJ whole genome shotgun (WGS) entry which is preliminary data.</text>
</comment>
<dbReference type="EMBL" id="CM047744">
    <property type="protein sequence ID" value="KAJ0028014.1"/>
    <property type="molecule type" value="Genomic_DNA"/>
</dbReference>
<sequence>MVIMWVVYVWYGDDGGNVVVWCNGGCVTMLRLKPKLFDLKIQVFGSKHKILNVDPDEYSYISFIKDMKHCVADENEVVQLYLDEEFKVEVELPLSRARYLLNEDNDMNFIFQEYDIKGMRTIRVYIEAKTLECVEGIGLLESPNQCENDSGSESPVRQANDLDERDVADEFH</sequence>